<dbReference type="SUPFAM" id="SSF56784">
    <property type="entry name" value="HAD-like"/>
    <property type="match status" value="1"/>
</dbReference>
<dbReference type="Gene3D" id="3.40.50.1000">
    <property type="entry name" value="HAD superfamily/HAD-like"/>
    <property type="match status" value="1"/>
</dbReference>
<dbReference type="PANTHER" id="PTHR10000">
    <property type="entry name" value="PHOSPHOSERINE PHOSPHATASE"/>
    <property type="match status" value="1"/>
</dbReference>
<proteinExistence type="predicted"/>
<dbReference type="CDD" id="cd07518">
    <property type="entry name" value="HAD_YbiV-Like"/>
    <property type="match status" value="1"/>
</dbReference>
<dbReference type="SFLD" id="SFLDS00003">
    <property type="entry name" value="Haloacid_Dehalogenase"/>
    <property type="match status" value="1"/>
</dbReference>
<dbReference type="GO" id="GO:0000287">
    <property type="term" value="F:magnesium ion binding"/>
    <property type="evidence" value="ECO:0007669"/>
    <property type="project" value="TreeGrafter"/>
</dbReference>
<dbReference type="AlphaFoldDB" id="A0A6A2VGG5"/>
<dbReference type="RefSeq" id="WP_152355117.1">
    <property type="nucleotide sequence ID" value="NZ_JBHLXF010000006.1"/>
</dbReference>
<organism evidence="1 2">
    <name type="scientific">Bifidobacterium apri</name>
    <dbReference type="NCBI Taxonomy" id="1769423"/>
    <lineage>
        <taxon>Bacteria</taxon>
        <taxon>Bacillati</taxon>
        <taxon>Actinomycetota</taxon>
        <taxon>Actinomycetes</taxon>
        <taxon>Bifidobacteriales</taxon>
        <taxon>Bifidobacteriaceae</taxon>
        <taxon>Bifidobacterium</taxon>
    </lineage>
</organism>
<dbReference type="SFLD" id="SFLDG01140">
    <property type="entry name" value="C2.B:_Phosphomannomutase_and_P"/>
    <property type="match status" value="1"/>
</dbReference>
<reference evidence="1 2" key="1">
    <citation type="submission" date="2019-09" db="EMBL/GenBank/DDBJ databases">
        <title>Characterization of the phylogenetic diversity of two novel species belonging to the genus Bifidobacterium: Bifidobacterium cebidarum sp. nov. and Bifidobacterium leontopitheci sp. nov.</title>
        <authorList>
            <person name="Lugli G.A."/>
            <person name="Duranti S."/>
            <person name="Milani C."/>
            <person name="Turroni F."/>
            <person name="Ventura M."/>
        </authorList>
    </citation>
    <scope>NUCLEOTIDE SEQUENCE [LARGE SCALE GENOMIC DNA]</scope>
    <source>
        <strain evidence="1 2">DSM 100238</strain>
    </source>
</reference>
<dbReference type="Pfam" id="PF08282">
    <property type="entry name" value="Hydrolase_3"/>
    <property type="match status" value="1"/>
</dbReference>
<evidence type="ECO:0000313" key="2">
    <source>
        <dbReference type="Proteomes" id="UP000440041"/>
    </source>
</evidence>
<protein>
    <submittedName>
        <fullName evidence="1">Haloacid dehalogenase</fullName>
    </submittedName>
</protein>
<comment type="caution">
    <text evidence="1">The sequence shown here is derived from an EMBL/GenBank/DDBJ whole genome shotgun (WGS) entry which is preliminary data.</text>
</comment>
<gene>
    <name evidence="1" type="ORF">DSM100238_0469</name>
</gene>
<dbReference type="Gene3D" id="3.30.1240.10">
    <property type="match status" value="1"/>
</dbReference>
<dbReference type="Proteomes" id="UP000440041">
    <property type="component" value="Unassembled WGS sequence"/>
</dbReference>
<accession>A0A6A2VGG5</accession>
<keyword evidence="2" id="KW-1185">Reference proteome</keyword>
<dbReference type="GO" id="GO:0016791">
    <property type="term" value="F:phosphatase activity"/>
    <property type="evidence" value="ECO:0007669"/>
    <property type="project" value="TreeGrafter"/>
</dbReference>
<dbReference type="GO" id="GO:0005829">
    <property type="term" value="C:cytosol"/>
    <property type="evidence" value="ECO:0007669"/>
    <property type="project" value="TreeGrafter"/>
</dbReference>
<evidence type="ECO:0000313" key="1">
    <source>
        <dbReference type="EMBL" id="KAB8300742.1"/>
    </source>
</evidence>
<dbReference type="PANTHER" id="PTHR10000:SF53">
    <property type="entry name" value="5-AMINO-6-(5-PHOSPHO-D-RIBITYLAMINO)URACIL PHOSPHATASE YBJI-RELATED"/>
    <property type="match status" value="1"/>
</dbReference>
<dbReference type="OrthoDB" id="3180855at2"/>
<dbReference type="InterPro" id="IPR023214">
    <property type="entry name" value="HAD_sf"/>
</dbReference>
<name>A0A6A2VGG5_9BIFI</name>
<dbReference type="InterPro" id="IPR036412">
    <property type="entry name" value="HAD-like_sf"/>
</dbReference>
<dbReference type="EMBL" id="WBSO01000002">
    <property type="protein sequence ID" value="KAB8300742.1"/>
    <property type="molecule type" value="Genomic_DNA"/>
</dbReference>
<sequence>MSATRWTASTPLPADIAMVVADMDGTLLDGDSRIPAGFWPLLERMQQAGIEFVPASGRQIFTLRDMFGDAMPSGSFIAENGNLVVAQGRTVGVTALSADAVARMIDILALADLPQGHDVGMVVCGEHSAYINRRDTPFVDECRKYYHRLAFLDDLHEAVTGERADRVLKVAVFDFGDVRVPAEGLFSPLRRQYQVVVSGAHWVDIMDANTDKRRGVLTLQQQLGITPAQTMVFGDYLNDLQMLSAGQWSFAMANAYPDVLDQARFIAPANTDHGVLRVIEAMLNAREHPGNKGTSYAAD</sequence>